<feature type="coiled-coil region" evidence="1">
    <location>
        <begin position="143"/>
        <end position="170"/>
    </location>
</feature>
<evidence type="ECO:0000313" key="8">
    <source>
        <dbReference type="EMBL" id="CAB5018046.1"/>
    </source>
</evidence>
<dbReference type="EMBL" id="CAFBMA010000018">
    <property type="protein sequence ID" value="CAB4903581.1"/>
    <property type="molecule type" value="Genomic_DNA"/>
</dbReference>
<dbReference type="EMBL" id="CAEZXD010000047">
    <property type="protein sequence ID" value="CAB4682629.1"/>
    <property type="molecule type" value="Genomic_DNA"/>
</dbReference>
<keyword evidence="1" id="KW-0175">Coiled coil</keyword>
<evidence type="ECO:0000313" key="6">
    <source>
        <dbReference type="EMBL" id="CAB4903581.1"/>
    </source>
</evidence>
<evidence type="ECO:0000313" key="3">
    <source>
        <dbReference type="EMBL" id="CAB4716551.1"/>
    </source>
</evidence>
<evidence type="ECO:0000313" key="7">
    <source>
        <dbReference type="EMBL" id="CAB4967671.1"/>
    </source>
</evidence>
<dbReference type="EMBL" id="CAFBPT010000001">
    <property type="protein sequence ID" value="CAB5018046.1"/>
    <property type="molecule type" value="Genomic_DNA"/>
</dbReference>
<protein>
    <submittedName>
        <fullName evidence="4">Unannotated protein</fullName>
    </submittedName>
</protein>
<gene>
    <name evidence="2" type="ORF">UFOPK2343_01224</name>
    <name evidence="3" type="ORF">UFOPK2652_01134</name>
    <name evidence="4" type="ORF">UFOPK3128_00891</name>
    <name evidence="5" type="ORF">UFOPK3227_00227</name>
    <name evidence="6" type="ORF">UFOPK3511_01199</name>
    <name evidence="7" type="ORF">UFOPK3880_01215</name>
    <name evidence="8" type="ORF">UFOPK4146_00069</name>
</gene>
<reference evidence="4" key="1">
    <citation type="submission" date="2020-05" db="EMBL/GenBank/DDBJ databases">
        <authorList>
            <person name="Chiriac C."/>
            <person name="Salcher M."/>
            <person name="Ghai R."/>
            <person name="Kavagutti S V."/>
        </authorList>
    </citation>
    <scope>NUCLEOTIDE SEQUENCE</scope>
</reference>
<sequence>MSKRISALSIAALVLAGSFVGISSASAALPYKACKPAKAKATIGKLSYTCAKNPAGTSTALVWVSKPCLDASANYKSAVSITASNTATTTAAVNAAKRSITVNERQLASAQKNVDTWSKNMLRYPKNPTEAEKKQIATVQEGIDRNKERIADAQANITSLQAQLTSATEQGTKNAAGLEAIKASVTTSCK</sequence>
<evidence type="ECO:0000313" key="5">
    <source>
        <dbReference type="EMBL" id="CAB4837213.1"/>
    </source>
</evidence>
<dbReference type="EMBL" id="CAFBNU010000017">
    <property type="protein sequence ID" value="CAB4967671.1"/>
    <property type="molecule type" value="Genomic_DNA"/>
</dbReference>
<proteinExistence type="predicted"/>
<dbReference type="EMBL" id="CAFAAZ010000006">
    <property type="protein sequence ID" value="CAB4822357.1"/>
    <property type="molecule type" value="Genomic_DNA"/>
</dbReference>
<dbReference type="EMBL" id="CAFAHD010000012">
    <property type="protein sequence ID" value="CAB4837213.1"/>
    <property type="molecule type" value="Genomic_DNA"/>
</dbReference>
<accession>A0A6J6ZSS0</accession>
<evidence type="ECO:0000313" key="2">
    <source>
        <dbReference type="EMBL" id="CAB4682629.1"/>
    </source>
</evidence>
<dbReference type="EMBL" id="CAEZYD010000019">
    <property type="protein sequence ID" value="CAB4716551.1"/>
    <property type="molecule type" value="Genomic_DNA"/>
</dbReference>
<name>A0A6J6ZSS0_9ZZZZ</name>
<dbReference type="AlphaFoldDB" id="A0A6J6ZSS0"/>
<evidence type="ECO:0000313" key="4">
    <source>
        <dbReference type="EMBL" id="CAB4822357.1"/>
    </source>
</evidence>
<evidence type="ECO:0000256" key="1">
    <source>
        <dbReference type="SAM" id="Coils"/>
    </source>
</evidence>
<organism evidence="4">
    <name type="scientific">freshwater metagenome</name>
    <dbReference type="NCBI Taxonomy" id="449393"/>
    <lineage>
        <taxon>unclassified sequences</taxon>
        <taxon>metagenomes</taxon>
        <taxon>ecological metagenomes</taxon>
    </lineage>
</organism>